<dbReference type="AlphaFoldDB" id="A0A1B4VAM5"/>
<evidence type="ECO:0000313" key="2">
    <source>
        <dbReference type="EMBL" id="BAU47091.1"/>
    </source>
</evidence>
<dbReference type="KEGG" id="sva:SVA_0510"/>
<reference evidence="2 3" key="1">
    <citation type="submission" date="2015-08" db="EMBL/GenBank/DDBJ databases">
        <title>Complete genome sequence of Sulfurifustis variabilis.</title>
        <authorList>
            <person name="Miura A."/>
            <person name="Kojima H."/>
            <person name="Fukui M."/>
        </authorList>
    </citation>
    <scope>NUCLEOTIDE SEQUENCE [LARGE SCALE GENOMIC DNA]</scope>
    <source>
        <strain evidence="3">skN76</strain>
    </source>
</reference>
<organism evidence="2 3">
    <name type="scientific">Sulfurifustis variabilis</name>
    <dbReference type="NCBI Taxonomy" id="1675686"/>
    <lineage>
        <taxon>Bacteria</taxon>
        <taxon>Pseudomonadati</taxon>
        <taxon>Pseudomonadota</taxon>
        <taxon>Gammaproteobacteria</taxon>
        <taxon>Acidiferrobacterales</taxon>
        <taxon>Acidiferrobacteraceae</taxon>
        <taxon>Sulfurifustis</taxon>
    </lineage>
</organism>
<evidence type="ECO:0000256" key="1">
    <source>
        <dbReference type="SAM" id="MobiDB-lite"/>
    </source>
</evidence>
<proteinExistence type="predicted"/>
<dbReference type="EMBL" id="AP014936">
    <property type="protein sequence ID" value="BAU47091.1"/>
    <property type="molecule type" value="Genomic_DNA"/>
</dbReference>
<name>A0A1B4VAM5_9GAMM</name>
<evidence type="ECO:0000313" key="3">
    <source>
        <dbReference type="Proteomes" id="UP000218899"/>
    </source>
</evidence>
<dbReference type="RefSeq" id="WP_169923935.1">
    <property type="nucleotide sequence ID" value="NZ_AP014936.1"/>
</dbReference>
<gene>
    <name evidence="2" type="ORF">SVA_0510</name>
</gene>
<accession>A0A1B4VAM5</accession>
<keyword evidence="3" id="KW-1185">Reference proteome</keyword>
<protein>
    <submittedName>
        <fullName evidence="2">Uncharacterized protein</fullName>
    </submittedName>
</protein>
<feature type="region of interest" description="Disordered" evidence="1">
    <location>
        <begin position="1"/>
        <end position="32"/>
    </location>
</feature>
<feature type="compositionally biased region" description="Basic and acidic residues" evidence="1">
    <location>
        <begin position="20"/>
        <end position="32"/>
    </location>
</feature>
<sequence length="56" mass="6927">MSDAEDEVSNEGPYNWLLQGDRRRDERRRAAERRGDLRWDPRRRERRSGKDRRRAD</sequence>
<dbReference type="Proteomes" id="UP000218899">
    <property type="component" value="Chromosome"/>
</dbReference>